<dbReference type="OrthoDB" id="981264at2"/>
<keyword evidence="2" id="KW-1185">Reference proteome</keyword>
<comment type="caution">
    <text evidence="1">The sequence shown here is derived from an EMBL/GenBank/DDBJ whole genome shotgun (WGS) entry which is preliminary data.</text>
</comment>
<reference evidence="1 2" key="1">
    <citation type="submission" date="2019-07" db="EMBL/GenBank/DDBJ databases">
        <title>Rufibacter sp. nov., isolated from lake sediment.</title>
        <authorList>
            <person name="Qu J.-H."/>
        </authorList>
    </citation>
    <scope>NUCLEOTIDE SEQUENCE [LARGE SCALE GENOMIC DNA]</scope>
    <source>
        <strain evidence="1 2">NBS58-1</strain>
    </source>
</reference>
<sequence>MKEDEKTEQRKSWRFRWLSMLFGFSHLEYLKGLWLEQKFPNEIGFYSEDICKYFNDLGIEDNYRTQFQNGFISDKELETILSFHTSLDHYDEKNKTELEILNDPQWLNIVSEGNKAWAGLKKINTDPQELKHIEEMEKRYLDQP</sequence>
<organism evidence="1 2">
    <name type="scientific">Rufibacter hautae</name>
    <dbReference type="NCBI Taxonomy" id="2595005"/>
    <lineage>
        <taxon>Bacteria</taxon>
        <taxon>Pseudomonadati</taxon>
        <taxon>Bacteroidota</taxon>
        <taxon>Cytophagia</taxon>
        <taxon>Cytophagales</taxon>
        <taxon>Hymenobacteraceae</taxon>
        <taxon>Rufibacter</taxon>
    </lineage>
</organism>
<evidence type="ECO:0000313" key="1">
    <source>
        <dbReference type="EMBL" id="KAA3436483.1"/>
    </source>
</evidence>
<evidence type="ECO:0000313" key="2">
    <source>
        <dbReference type="Proteomes" id="UP000324133"/>
    </source>
</evidence>
<dbReference type="Proteomes" id="UP000324133">
    <property type="component" value="Unassembled WGS sequence"/>
</dbReference>
<dbReference type="RefSeq" id="WP_149092425.1">
    <property type="nucleotide sequence ID" value="NZ_VKKY01000003.1"/>
</dbReference>
<proteinExistence type="predicted"/>
<accession>A0A5B6TBK9</accession>
<protein>
    <submittedName>
        <fullName evidence="1">Uncharacterized protein</fullName>
    </submittedName>
</protein>
<gene>
    <name evidence="1" type="ORF">FOA19_19015</name>
</gene>
<dbReference type="AlphaFoldDB" id="A0A5B6TBK9"/>
<dbReference type="EMBL" id="VKKY01000003">
    <property type="protein sequence ID" value="KAA3436483.1"/>
    <property type="molecule type" value="Genomic_DNA"/>
</dbReference>
<name>A0A5B6TBK9_9BACT</name>